<dbReference type="EMBL" id="BTRK01000002">
    <property type="protein sequence ID" value="GMR37939.1"/>
    <property type="molecule type" value="Genomic_DNA"/>
</dbReference>
<organism evidence="1 2">
    <name type="scientific">Pristionchus mayeri</name>
    <dbReference type="NCBI Taxonomy" id="1317129"/>
    <lineage>
        <taxon>Eukaryota</taxon>
        <taxon>Metazoa</taxon>
        <taxon>Ecdysozoa</taxon>
        <taxon>Nematoda</taxon>
        <taxon>Chromadorea</taxon>
        <taxon>Rhabditida</taxon>
        <taxon>Rhabditina</taxon>
        <taxon>Diplogasteromorpha</taxon>
        <taxon>Diplogasteroidea</taxon>
        <taxon>Neodiplogasteridae</taxon>
        <taxon>Pristionchus</taxon>
    </lineage>
</organism>
<comment type="caution">
    <text evidence="1">The sequence shown here is derived from an EMBL/GenBank/DDBJ whole genome shotgun (WGS) entry which is preliminary data.</text>
</comment>
<evidence type="ECO:0000313" key="1">
    <source>
        <dbReference type="EMBL" id="GMR37939.1"/>
    </source>
</evidence>
<name>A0AAN5CCW7_9BILA</name>
<gene>
    <name evidence="1" type="ORF">PMAYCL1PPCAC_08134</name>
</gene>
<keyword evidence="2" id="KW-1185">Reference proteome</keyword>
<dbReference type="Proteomes" id="UP001328107">
    <property type="component" value="Unassembled WGS sequence"/>
</dbReference>
<accession>A0AAN5CCW7</accession>
<dbReference type="AlphaFoldDB" id="A0AAN5CCW7"/>
<proteinExistence type="predicted"/>
<reference evidence="2" key="1">
    <citation type="submission" date="2022-10" db="EMBL/GenBank/DDBJ databases">
        <title>Genome assembly of Pristionchus species.</title>
        <authorList>
            <person name="Yoshida K."/>
            <person name="Sommer R.J."/>
        </authorList>
    </citation>
    <scope>NUCLEOTIDE SEQUENCE [LARGE SCALE GENOMIC DNA]</scope>
    <source>
        <strain evidence="2">RS5460</strain>
    </source>
</reference>
<evidence type="ECO:0000313" key="2">
    <source>
        <dbReference type="Proteomes" id="UP001328107"/>
    </source>
</evidence>
<sequence length="185" mass="21161">MALIPSTLSASFLHPKTNQLQCVVCGTTTNRSGLISHIIGQEHVKKIKERKLVFPLEPLAFWIHVLRMSQSDAPWFPEEKETIINPDLPLLSSGNARSPLAVLTHFKEVPHACKNVSLVAWFIERKQRIDSVDVGRLMRDQRLRKIITHGECVRCEVCHTRDQFHLDRPDELTAHIITKKHLRGV</sequence>
<feature type="non-terminal residue" evidence="1">
    <location>
        <position position="185"/>
    </location>
</feature>
<protein>
    <submittedName>
        <fullName evidence="1">Uncharacterized protein</fullName>
    </submittedName>
</protein>